<sequence>ESPVQAILQALRDETMNDPRDRIKIAQSHVFYRPSLLGQQL</sequence>
<keyword evidence="2" id="KW-1185">Reference proteome</keyword>
<evidence type="ECO:0000313" key="1">
    <source>
        <dbReference type="EMBL" id="MCI50400.1"/>
    </source>
</evidence>
<dbReference type="EMBL" id="LXQA010415897">
    <property type="protein sequence ID" value="MCI50400.1"/>
    <property type="molecule type" value="Genomic_DNA"/>
</dbReference>
<protein>
    <submittedName>
        <fullName evidence="1">Glycerol-3-phosphate dehydrogenase</fullName>
    </submittedName>
</protein>
<dbReference type="AlphaFoldDB" id="A0A392SR62"/>
<accession>A0A392SR62</accession>
<dbReference type="Proteomes" id="UP000265520">
    <property type="component" value="Unassembled WGS sequence"/>
</dbReference>
<name>A0A392SR62_9FABA</name>
<comment type="caution">
    <text evidence="1">The sequence shown here is derived from an EMBL/GenBank/DDBJ whole genome shotgun (WGS) entry which is preliminary data.</text>
</comment>
<evidence type="ECO:0000313" key="2">
    <source>
        <dbReference type="Proteomes" id="UP000265520"/>
    </source>
</evidence>
<feature type="non-terminal residue" evidence="1">
    <location>
        <position position="1"/>
    </location>
</feature>
<reference evidence="1 2" key="1">
    <citation type="journal article" date="2018" name="Front. Plant Sci.">
        <title>Red Clover (Trifolium pratense) and Zigzag Clover (T. medium) - A Picture of Genomic Similarities and Differences.</title>
        <authorList>
            <person name="Dluhosova J."/>
            <person name="Istvanek J."/>
            <person name="Nedelnik J."/>
            <person name="Repkova J."/>
        </authorList>
    </citation>
    <scope>NUCLEOTIDE SEQUENCE [LARGE SCALE GENOMIC DNA]</scope>
    <source>
        <strain evidence="2">cv. 10/8</strain>
        <tissue evidence="1">Leaf</tissue>
    </source>
</reference>
<proteinExistence type="predicted"/>
<organism evidence="1 2">
    <name type="scientific">Trifolium medium</name>
    <dbReference type="NCBI Taxonomy" id="97028"/>
    <lineage>
        <taxon>Eukaryota</taxon>
        <taxon>Viridiplantae</taxon>
        <taxon>Streptophyta</taxon>
        <taxon>Embryophyta</taxon>
        <taxon>Tracheophyta</taxon>
        <taxon>Spermatophyta</taxon>
        <taxon>Magnoliopsida</taxon>
        <taxon>eudicotyledons</taxon>
        <taxon>Gunneridae</taxon>
        <taxon>Pentapetalae</taxon>
        <taxon>rosids</taxon>
        <taxon>fabids</taxon>
        <taxon>Fabales</taxon>
        <taxon>Fabaceae</taxon>
        <taxon>Papilionoideae</taxon>
        <taxon>50 kb inversion clade</taxon>
        <taxon>NPAAA clade</taxon>
        <taxon>Hologalegina</taxon>
        <taxon>IRL clade</taxon>
        <taxon>Trifolieae</taxon>
        <taxon>Trifolium</taxon>
    </lineage>
</organism>